<gene>
    <name evidence="1" type="ORF">NDI86_03895</name>
</gene>
<sequence length="170" mass="19180">MDEIEARTVVYASPEELYDFLVDFPGYARYSEYLDRVTQDGDGTVGTRYALEFSWWKLTYTARSEVTGVDPPERIDWRIVKDIDAHGYWGITPTTPPEGVAEATEVVLHIEYDASSASASAVDLPKLVSLGWVIEKVKPLVRKEATRIVRRVVDDIEGEPRDADVEIRTA</sequence>
<dbReference type="Proteomes" id="UP001268864">
    <property type="component" value="Unassembled WGS sequence"/>
</dbReference>
<accession>A0ABU2FLT8</accession>
<proteinExistence type="predicted"/>
<dbReference type="InterPro" id="IPR023393">
    <property type="entry name" value="START-like_dom_sf"/>
</dbReference>
<dbReference type="Pfam" id="PF10604">
    <property type="entry name" value="Polyketide_cyc2"/>
    <property type="match status" value="1"/>
</dbReference>
<evidence type="ECO:0000313" key="2">
    <source>
        <dbReference type="Proteomes" id="UP001268864"/>
    </source>
</evidence>
<dbReference type="EMBL" id="JAMQOS010000001">
    <property type="protein sequence ID" value="MDS0281252.1"/>
    <property type="molecule type" value="Genomic_DNA"/>
</dbReference>
<dbReference type="RefSeq" id="WP_310899091.1">
    <property type="nucleotide sequence ID" value="NZ_JAMQOS010000001.1"/>
</dbReference>
<dbReference type="SUPFAM" id="SSF55961">
    <property type="entry name" value="Bet v1-like"/>
    <property type="match status" value="1"/>
</dbReference>
<dbReference type="Gene3D" id="3.30.530.20">
    <property type="match status" value="1"/>
</dbReference>
<name>A0ABU2FLT8_9EURY</name>
<evidence type="ECO:0000313" key="1">
    <source>
        <dbReference type="EMBL" id="MDS0281252.1"/>
    </source>
</evidence>
<protein>
    <submittedName>
        <fullName evidence="1">SRPBCC family protein</fullName>
    </submittedName>
</protein>
<keyword evidence="2" id="KW-1185">Reference proteome</keyword>
<dbReference type="InterPro" id="IPR019587">
    <property type="entry name" value="Polyketide_cyclase/dehydratase"/>
</dbReference>
<comment type="caution">
    <text evidence="1">The sequence shown here is derived from an EMBL/GenBank/DDBJ whole genome shotgun (WGS) entry which is preliminary data.</text>
</comment>
<reference evidence="1 2" key="1">
    <citation type="submission" date="2022-06" db="EMBL/GenBank/DDBJ databases">
        <title>Halomicroarcula sp. a new haloarchaeum isolate from saline soil.</title>
        <authorList>
            <person name="Strakova D."/>
            <person name="Galisteo C."/>
            <person name="Sanchez-Porro C."/>
            <person name="Ventosa A."/>
        </authorList>
    </citation>
    <scope>NUCLEOTIDE SEQUENCE [LARGE SCALE GENOMIC DNA]</scope>
    <source>
        <strain evidence="1 2">S3CR25-11</strain>
    </source>
</reference>
<dbReference type="CDD" id="cd07812">
    <property type="entry name" value="SRPBCC"/>
    <property type="match status" value="1"/>
</dbReference>
<organism evidence="1 2">
    <name type="scientific">Haloarcula onubensis</name>
    <dbReference type="NCBI Taxonomy" id="2950539"/>
    <lineage>
        <taxon>Archaea</taxon>
        <taxon>Methanobacteriati</taxon>
        <taxon>Methanobacteriota</taxon>
        <taxon>Stenosarchaea group</taxon>
        <taxon>Halobacteria</taxon>
        <taxon>Halobacteriales</taxon>
        <taxon>Haloarculaceae</taxon>
        <taxon>Haloarcula</taxon>
    </lineage>
</organism>